<keyword evidence="1" id="KW-0472">Membrane</keyword>
<name>A0A516V6B7_9GAMM</name>
<evidence type="ECO:0000313" key="3">
    <source>
        <dbReference type="EMBL" id="QDQ74076.1"/>
    </source>
</evidence>
<keyword evidence="1" id="KW-0812">Transmembrane</keyword>
<keyword evidence="2" id="KW-0732">Signal</keyword>
<gene>
    <name evidence="3" type="ORF">FNZ56_09380</name>
</gene>
<dbReference type="OrthoDB" id="196355at2"/>
<keyword evidence="4" id="KW-1185">Reference proteome</keyword>
<sequence length="299" mass="32158">MRGMTMRGLCAALAIALLAPGMAWAQDNNEDAKAAQLVSSLHFRQGDVALAQADAHLNLGSQFRFLDTPDARKVLEDLWGNPPDDSVLGMVVPTSVPLDDEHSWAVVLTEADDGHVSDEDAAETDYPKLLKQMQEETEDSNAERKKAGYSALHLVGWAEPPHYDSASKKLYWARELSAEGAPQHTLNYDIRVLGRSGYLSMNAVAGMNDVAAVKAGMQELLPMVDFEAGKRYADYDPKTDKLAAYGIAALIGGGIAAKAGLFAKLGVLLLAAKKFIVLGLAALAGLWRKFFGKKTGTVN</sequence>
<feature type="transmembrane region" description="Helical" evidence="1">
    <location>
        <begin position="242"/>
        <end position="263"/>
    </location>
</feature>
<keyword evidence="1" id="KW-1133">Transmembrane helix</keyword>
<organism evidence="3 4">
    <name type="scientific">Pseudoluteimonas lycopersici</name>
    <dbReference type="NCBI Taxonomy" id="1324796"/>
    <lineage>
        <taxon>Bacteria</taxon>
        <taxon>Pseudomonadati</taxon>
        <taxon>Pseudomonadota</taxon>
        <taxon>Gammaproteobacteria</taxon>
        <taxon>Lysobacterales</taxon>
        <taxon>Lysobacteraceae</taxon>
        <taxon>Pseudoluteimonas</taxon>
    </lineage>
</organism>
<evidence type="ECO:0000313" key="4">
    <source>
        <dbReference type="Proteomes" id="UP000315891"/>
    </source>
</evidence>
<dbReference type="Proteomes" id="UP000315891">
    <property type="component" value="Chromosome"/>
</dbReference>
<feature type="transmembrane region" description="Helical" evidence="1">
    <location>
        <begin position="275"/>
        <end position="291"/>
    </location>
</feature>
<evidence type="ECO:0000256" key="1">
    <source>
        <dbReference type="SAM" id="Phobius"/>
    </source>
</evidence>
<dbReference type="EMBL" id="CP041742">
    <property type="protein sequence ID" value="QDQ74076.1"/>
    <property type="molecule type" value="Genomic_DNA"/>
</dbReference>
<feature type="chain" id="PRO_5021725925" evidence="2">
    <location>
        <begin position="26"/>
        <end position="299"/>
    </location>
</feature>
<dbReference type="AlphaFoldDB" id="A0A516V6B7"/>
<dbReference type="Pfam" id="PF09935">
    <property type="entry name" value="DUF2167"/>
    <property type="match status" value="1"/>
</dbReference>
<feature type="signal peptide" evidence="2">
    <location>
        <begin position="1"/>
        <end position="25"/>
    </location>
</feature>
<proteinExistence type="predicted"/>
<dbReference type="InterPro" id="IPR018682">
    <property type="entry name" value="DUF2167_membr"/>
</dbReference>
<protein>
    <submittedName>
        <fullName evidence="3">DUF2167 domain-containing protein</fullName>
    </submittedName>
</protein>
<evidence type="ECO:0000256" key="2">
    <source>
        <dbReference type="SAM" id="SignalP"/>
    </source>
</evidence>
<accession>A0A516V6B7</accession>
<reference evidence="3 4" key="1">
    <citation type="submission" date="2019-07" db="EMBL/GenBank/DDBJ databases">
        <title>Lysobacter weifangensis sp. nov., isolated from bensulfuron-methyl contaminated farmland soil.</title>
        <authorList>
            <person name="Zhao H."/>
        </authorList>
    </citation>
    <scope>NUCLEOTIDE SEQUENCE [LARGE SCALE GENOMIC DNA]</scope>
    <source>
        <strain evidence="3 4">CC-Bw-6</strain>
    </source>
</reference>